<name>A0A6V7H5X5_9HYME</name>
<keyword evidence="4" id="KW-0812">Transmembrane</keyword>
<dbReference type="InterPro" id="IPR001750">
    <property type="entry name" value="ND/Mrp_TM"/>
</dbReference>
<evidence type="ECO:0000256" key="4">
    <source>
        <dbReference type="SAM" id="Phobius"/>
    </source>
</evidence>
<keyword evidence="4" id="KW-1133">Transmembrane helix</keyword>
<evidence type="ECO:0000259" key="5">
    <source>
        <dbReference type="Pfam" id="PF00361"/>
    </source>
</evidence>
<evidence type="ECO:0000313" key="7">
    <source>
        <dbReference type="Proteomes" id="UP000752696"/>
    </source>
</evidence>
<dbReference type="EMBL" id="CAJDYZ010007724">
    <property type="protein sequence ID" value="CAD1474581.1"/>
    <property type="molecule type" value="Genomic_DNA"/>
</dbReference>
<feature type="non-terminal residue" evidence="6">
    <location>
        <position position="1"/>
    </location>
</feature>
<sequence>IICICQIDIKLIIAISSIVHIGIILIRILLITKLRWKILYNN</sequence>
<evidence type="ECO:0000256" key="2">
    <source>
        <dbReference type="ARBA" id="ARBA00012944"/>
    </source>
</evidence>
<comment type="caution">
    <text evidence="6">The sequence shown here is derived from an EMBL/GenBank/DDBJ whole genome shotgun (WGS) entry which is preliminary data.</text>
</comment>
<organism evidence="6 7">
    <name type="scientific">Heterotrigona itama</name>
    <dbReference type="NCBI Taxonomy" id="395501"/>
    <lineage>
        <taxon>Eukaryota</taxon>
        <taxon>Metazoa</taxon>
        <taxon>Ecdysozoa</taxon>
        <taxon>Arthropoda</taxon>
        <taxon>Hexapoda</taxon>
        <taxon>Insecta</taxon>
        <taxon>Pterygota</taxon>
        <taxon>Neoptera</taxon>
        <taxon>Endopterygota</taxon>
        <taxon>Hymenoptera</taxon>
        <taxon>Apocrita</taxon>
        <taxon>Aculeata</taxon>
        <taxon>Apoidea</taxon>
        <taxon>Anthophila</taxon>
        <taxon>Apidae</taxon>
        <taxon>Heterotrigona</taxon>
    </lineage>
</organism>
<comment type="function">
    <text evidence="1">Core subunit of the mitochondrial membrane respiratory chain NADH dehydrogenase (Complex I) that is believed to belong to the minimal assembly required for catalysis. Complex I functions in the transfer of electrons from NADH to the respiratory chain. The immediate electron acceptor for the enzyme is believed to be ubiquinone.</text>
</comment>
<dbReference type="Proteomes" id="UP000752696">
    <property type="component" value="Unassembled WGS sequence"/>
</dbReference>
<dbReference type="Pfam" id="PF00361">
    <property type="entry name" value="Proton_antipo_M"/>
    <property type="match status" value="1"/>
</dbReference>
<comment type="catalytic activity">
    <reaction evidence="3">
        <text>a ubiquinone + NADH + 5 H(+)(in) = a ubiquinol + NAD(+) + 4 H(+)(out)</text>
        <dbReference type="Rhea" id="RHEA:29091"/>
        <dbReference type="Rhea" id="RHEA-COMP:9565"/>
        <dbReference type="Rhea" id="RHEA-COMP:9566"/>
        <dbReference type="ChEBI" id="CHEBI:15378"/>
        <dbReference type="ChEBI" id="CHEBI:16389"/>
        <dbReference type="ChEBI" id="CHEBI:17976"/>
        <dbReference type="ChEBI" id="CHEBI:57540"/>
        <dbReference type="ChEBI" id="CHEBI:57945"/>
        <dbReference type="EC" id="7.1.1.2"/>
    </reaction>
</comment>
<evidence type="ECO:0000256" key="3">
    <source>
        <dbReference type="ARBA" id="ARBA00049551"/>
    </source>
</evidence>
<feature type="domain" description="NADH:quinone oxidoreductase/Mrp antiporter transmembrane" evidence="5">
    <location>
        <begin position="2"/>
        <end position="33"/>
    </location>
</feature>
<reference evidence="6" key="1">
    <citation type="submission" date="2020-07" db="EMBL/GenBank/DDBJ databases">
        <authorList>
            <person name="Nazaruddin N."/>
        </authorList>
    </citation>
    <scope>NUCLEOTIDE SEQUENCE</scope>
</reference>
<dbReference type="EC" id="7.1.1.2" evidence="2"/>
<keyword evidence="7" id="KW-1185">Reference proteome</keyword>
<gene>
    <name evidence="6" type="ORF">MHI_LOCUS479250</name>
</gene>
<dbReference type="AlphaFoldDB" id="A0A6V7H5X5"/>
<protein>
    <recommendedName>
        <fullName evidence="2">NADH:ubiquinone reductase (H(+)-translocating)</fullName>
        <ecNumber evidence="2">7.1.1.2</ecNumber>
    </recommendedName>
</protein>
<proteinExistence type="predicted"/>
<evidence type="ECO:0000313" key="6">
    <source>
        <dbReference type="EMBL" id="CAD1474581.1"/>
    </source>
</evidence>
<keyword evidence="4" id="KW-0472">Membrane</keyword>
<accession>A0A6V7H5X5</accession>
<feature type="transmembrane region" description="Helical" evidence="4">
    <location>
        <begin position="12"/>
        <end position="30"/>
    </location>
</feature>
<dbReference type="GO" id="GO:0008137">
    <property type="term" value="F:NADH dehydrogenase (ubiquinone) activity"/>
    <property type="evidence" value="ECO:0007669"/>
    <property type="project" value="UniProtKB-EC"/>
</dbReference>
<evidence type="ECO:0000256" key="1">
    <source>
        <dbReference type="ARBA" id="ARBA00003257"/>
    </source>
</evidence>